<evidence type="ECO:0000313" key="2">
    <source>
        <dbReference type="EMBL" id="KAF4634159.1"/>
    </source>
</evidence>
<organism evidence="2 3">
    <name type="scientific">Cudoniella acicularis</name>
    <dbReference type="NCBI Taxonomy" id="354080"/>
    <lineage>
        <taxon>Eukaryota</taxon>
        <taxon>Fungi</taxon>
        <taxon>Dikarya</taxon>
        <taxon>Ascomycota</taxon>
        <taxon>Pezizomycotina</taxon>
        <taxon>Leotiomycetes</taxon>
        <taxon>Helotiales</taxon>
        <taxon>Tricladiaceae</taxon>
        <taxon>Cudoniella</taxon>
    </lineage>
</organism>
<dbReference type="AlphaFoldDB" id="A0A8H4RQD9"/>
<proteinExistence type="predicted"/>
<sequence>MNLESLQKGESEKRTLIASWYSGPTDSSSLAPLQDAYEKAVEYFKTNLTKDECKRLWIDSKSSLSDVQKAVQEARETYEGSKKSKARLWLSRLSSRVMYYNTLSEHHPEYVSLVWGAMKFLLVVFLNQEELITELSKALSSIADALPRAKIHTILYPTEMMKHTVAMLYACVIRFLHRAMCWYKEGKLKHMVSAFTRPASLRFKDLVEEISELSNRADKLAAASAHAELRDLHATHSATKVTVNELHDNLKTWTSQTSILDELNEVKREQQLSRHLIAQMEERILARLEYHHGIHTSRYIDTNRQIYDLQYSQILASVASTSSLLSPNAALKHCRSMRKHRRLYGVPDLEVKHATPLLQGWASRECSSIILIKGSLTLKNITKDLATDVVDLILKSKTAVVWVLNSPRAVPAKEPPAIEVLKQLVLQVMQLNTNLMNERSLGISATCFQSAKTEKDWFDLLGSVMAGITRLFIIVDIEASRTRSKGSSTWPAAFLSLFQKLSARNIKCVVKVALVYYQGDVTVPGKAKKNVNIVSIGKHGSIASHAGIRSANAVRSARAPRSRGSLALQIRSGDAHTL</sequence>
<dbReference type="EMBL" id="JAAMPI010000204">
    <property type="protein sequence ID" value="KAF4634159.1"/>
    <property type="molecule type" value="Genomic_DNA"/>
</dbReference>
<evidence type="ECO:0000259" key="1">
    <source>
        <dbReference type="Pfam" id="PF24809"/>
    </source>
</evidence>
<accession>A0A8H4RQD9</accession>
<comment type="caution">
    <text evidence="2">The sequence shown here is derived from an EMBL/GenBank/DDBJ whole genome shotgun (WGS) entry which is preliminary data.</text>
</comment>
<keyword evidence="3" id="KW-1185">Reference proteome</keyword>
<reference evidence="2 3" key="1">
    <citation type="submission" date="2020-03" db="EMBL/GenBank/DDBJ databases">
        <title>Draft Genome Sequence of Cudoniella acicularis.</title>
        <authorList>
            <person name="Buettner E."/>
            <person name="Kellner H."/>
        </authorList>
    </citation>
    <scope>NUCLEOTIDE SEQUENCE [LARGE SCALE GENOMIC DNA]</scope>
    <source>
        <strain evidence="2 3">DSM 108380</strain>
    </source>
</reference>
<dbReference type="Proteomes" id="UP000566819">
    <property type="component" value="Unassembled WGS sequence"/>
</dbReference>
<feature type="domain" description="DUF7708" evidence="1">
    <location>
        <begin position="89"/>
        <end position="229"/>
    </location>
</feature>
<name>A0A8H4RQD9_9HELO</name>
<protein>
    <recommendedName>
        <fullName evidence="1">DUF7708 domain-containing protein</fullName>
    </recommendedName>
</protein>
<dbReference type="OrthoDB" id="61900at2759"/>
<dbReference type="Pfam" id="PF24809">
    <property type="entry name" value="DUF7708"/>
    <property type="match status" value="1"/>
</dbReference>
<dbReference type="InterPro" id="IPR056125">
    <property type="entry name" value="DUF7708"/>
</dbReference>
<gene>
    <name evidence="2" type="ORF">G7Y89_g3948</name>
</gene>
<evidence type="ECO:0000313" key="3">
    <source>
        <dbReference type="Proteomes" id="UP000566819"/>
    </source>
</evidence>